<reference evidence="1 2" key="1">
    <citation type="journal article" date="2019" name="Genome Biol. Evol.">
        <title>Insights into the evolution of the New World diploid cottons (Gossypium, subgenus Houzingenia) based on genome sequencing.</title>
        <authorList>
            <person name="Grover C.E."/>
            <person name="Arick M.A. 2nd"/>
            <person name="Thrash A."/>
            <person name="Conover J.L."/>
            <person name="Sanders W.S."/>
            <person name="Peterson D.G."/>
            <person name="Frelichowski J.E."/>
            <person name="Scheffler J.A."/>
            <person name="Scheffler B.E."/>
            <person name="Wendel J.F."/>
        </authorList>
    </citation>
    <scope>NUCLEOTIDE SEQUENCE [LARGE SCALE GENOMIC DNA]</scope>
    <source>
        <strain evidence="1">8</strain>
        <tissue evidence="1">Leaf</tissue>
    </source>
</reference>
<dbReference type="EMBL" id="JABEZZ010000004">
    <property type="protein sequence ID" value="MBA0583381.1"/>
    <property type="molecule type" value="Genomic_DNA"/>
</dbReference>
<sequence>MDEDKINCLVTLEDPPLSMRDLLEKDIYDSSMDES</sequence>
<gene>
    <name evidence="1" type="ORF">Gorai_014240</name>
</gene>
<accession>A0A7J8P2B2</accession>
<comment type="caution">
    <text evidence="1">The sequence shown here is derived from an EMBL/GenBank/DDBJ whole genome shotgun (WGS) entry which is preliminary data.</text>
</comment>
<protein>
    <submittedName>
        <fullName evidence="1">Uncharacterized protein</fullName>
    </submittedName>
</protein>
<name>A0A7J8P2B2_GOSRA</name>
<proteinExistence type="predicted"/>
<dbReference type="Proteomes" id="UP000593578">
    <property type="component" value="Unassembled WGS sequence"/>
</dbReference>
<evidence type="ECO:0000313" key="1">
    <source>
        <dbReference type="EMBL" id="MBA0583381.1"/>
    </source>
</evidence>
<dbReference type="AlphaFoldDB" id="A0A7J8P2B2"/>
<evidence type="ECO:0000313" key="2">
    <source>
        <dbReference type="Proteomes" id="UP000593578"/>
    </source>
</evidence>
<organism evidence="1 2">
    <name type="scientific">Gossypium raimondii</name>
    <name type="common">Peruvian cotton</name>
    <name type="synonym">Gossypium klotzschianum subsp. raimondii</name>
    <dbReference type="NCBI Taxonomy" id="29730"/>
    <lineage>
        <taxon>Eukaryota</taxon>
        <taxon>Viridiplantae</taxon>
        <taxon>Streptophyta</taxon>
        <taxon>Embryophyta</taxon>
        <taxon>Tracheophyta</taxon>
        <taxon>Spermatophyta</taxon>
        <taxon>Magnoliopsida</taxon>
        <taxon>eudicotyledons</taxon>
        <taxon>Gunneridae</taxon>
        <taxon>Pentapetalae</taxon>
        <taxon>rosids</taxon>
        <taxon>malvids</taxon>
        <taxon>Malvales</taxon>
        <taxon>Malvaceae</taxon>
        <taxon>Malvoideae</taxon>
        <taxon>Gossypium</taxon>
    </lineage>
</organism>